<reference evidence="1" key="1">
    <citation type="submission" date="2018-11" db="EMBL/GenBank/DDBJ databases">
        <title>The sequence and de novo assembly of Larimichthys crocea genome using PacBio and Hi-C technologies.</title>
        <authorList>
            <person name="Xu P."/>
            <person name="Chen B."/>
            <person name="Zhou Z."/>
            <person name="Ke Q."/>
            <person name="Wu Y."/>
            <person name="Bai H."/>
            <person name="Pu F."/>
        </authorList>
    </citation>
    <scope>NUCLEOTIDE SEQUENCE</scope>
    <source>
        <tissue evidence="1">Muscle</tissue>
    </source>
</reference>
<gene>
    <name evidence="1" type="ORF">E3U43_018878</name>
</gene>
<keyword evidence="2" id="KW-1185">Reference proteome</keyword>
<sequence length="708" mass="78091">MTHHAVLYLLYLFGFFHKGLPALIQTQHTVMVSVGNEACLNCRLVQSKDVLQVTWQKLSPEGERNVATFNKYYGQRVNADFRDKVEFKDAGLQNCSIVFRRVTEQDEGCYRCMFNTYPEGALKVSTCLRLYELHEPVLHVESNSAEEAVVSCSATGRPAPTVTLRVLQQDLHLSNYSSVSVTNTNSTVTVTSTAVLSGFHDDRTQVGCAVRVLSGPQKEVLMMIPEVKQSSADALKSDDGDHYFTWIIVLFVVLAFICLAVITVLLLRKRRHSSSHKDSEATKTPQKPTEHPHEQKTPLMQQVNEHTSIRCLKVPKKSVISVDDDETMLSLLMSSSGFMFPRDSRPVRCSYDCADQQQLNKSQHWTADRGCSLDVILGNRASVCDVWTCPAPVSAALDSRDGCFQNARHNKILLAYEQSVPVLVSHQDPNVQLNASHKDASYITIRKVRPNDEGCYRCIFDVYPTGQQEGKTCVSVTASPRGSNRCCGGRRPKQGDTTTVASYAKHGHQSMADQFVGRVSLSRSLGDTQLTIQQVKTEDEACYTCEFHTYPDGTMKATACLSVYGVTEANCTAQSRPAAEIVWNVVGDNRTLGPPISSAYDQGDGTTIVTSTLLFQSGLLDKLSVKCIVHHPGLKKPLTVSLSPNVGPAMVILLSVCGVVAVLLLCLCVCLCKCFICTDVSPIRLNQINILKKLAQDKQAAKLKQTRI</sequence>
<comment type="caution">
    <text evidence="1">The sequence shown here is derived from an EMBL/GenBank/DDBJ whole genome shotgun (WGS) entry which is preliminary data.</text>
</comment>
<name>A0ACD3QWF1_LARCR</name>
<dbReference type="Proteomes" id="UP000793456">
    <property type="component" value="Chromosome XIII"/>
</dbReference>
<organism evidence="1 2">
    <name type="scientific">Larimichthys crocea</name>
    <name type="common">Large yellow croaker</name>
    <name type="synonym">Pseudosciaena crocea</name>
    <dbReference type="NCBI Taxonomy" id="215358"/>
    <lineage>
        <taxon>Eukaryota</taxon>
        <taxon>Metazoa</taxon>
        <taxon>Chordata</taxon>
        <taxon>Craniata</taxon>
        <taxon>Vertebrata</taxon>
        <taxon>Euteleostomi</taxon>
        <taxon>Actinopterygii</taxon>
        <taxon>Neopterygii</taxon>
        <taxon>Teleostei</taxon>
        <taxon>Neoteleostei</taxon>
        <taxon>Acanthomorphata</taxon>
        <taxon>Eupercaria</taxon>
        <taxon>Sciaenidae</taxon>
        <taxon>Larimichthys</taxon>
    </lineage>
</organism>
<dbReference type="EMBL" id="CM011686">
    <property type="protein sequence ID" value="TMS11487.1"/>
    <property type="molecule type" value="Genomic_DNA"/>
</dbReference>
<proteinExistence type="predicted"/>
<accession>A0ACD3QWF1</accession>
<protein>
    <submittedName>
        <fullName evidence="1">Uncharacterized protein</fullName>
    </submittedName>
</protein>
<evidence type="ECO:0000313" key="1">
    <source>
        <dbReference type="EMBL" id="TMS11487.1"/>
    </source>
</evidence>
<evidence type="ECO:0000313" key="2">
    <source>
        <dbReference type="Proteomes" id="UP000793456"/>
    </source>
</evidence>